<dbReference type="Pfam" id="PF13280">
    <property type="entry name" value="WYL"/>
    <property type="match status" value="1"/>
</dbReference>
<dbReference type="Gene3D" id="1.10.3680.10">
    <property type="entry name" value="TerB-like"/>
    <property type="match status" value="1"/>
</dbReference>
<evidence type="ECO:0000313" key="2">
    <source>
        <dbReference type="EMBL" id="TWH96029.1"/>
    </source>
</evidence>
<feature type="domain" description="WYL" evidence="1">
    <location>
        <begin position="48"/>
        <end position="99"/>
    </location>
</feature>
<gene>
    <name evidence="2" type="ORF">IQ35_01118</name>
</gene>
<accession>A0A562KKT6</accession>
<organism evidence="2 3">
    <name type="scientific">Sphingobium wenxiniae (strain DSM 21828 / CGMCC 1.7748 / JZ-1)</name>
    <dbReference type="NCBI Taxonomy" id="595605"/>
    <lineage>
        <taxon>Bacteria</taxon>
        <taxon>Pseudomonadati</taxon>
        <taxon>Pseudomonadota</taxon>
        <taxon>Alphaproteobacteria</taxon>
        <taxon>Sphingomonadales</taxon>
        <taxon>Sphingomonadaceae</taxon>
        <taxon>Sphingobium</taxon>
    </lineage>
</organism>
<dbReference type="CDD" id="cd07177">
    <property type="entry name" value="terB_like"/>
    <property type="match status" value="1"/>
</dbReference>
<dbReference type="AlphaFoldDB" id="A0A562KKT6"/>
<name>A0A562KKT6_SPHWJ</name>
<sequence>MFSNEFLRLKVTPEPLGISLTWGCDEDDDDDMIAAHSEERDQSSSWSCEIAYVDAKGVESWRQITCSKLDGYGAATHVHAYCHSRERPRMFKIGNIRELMDLSTGELVDPISHFDTLASTGVLPFEDKGFTAFVQIALFMAKCDGDYHPMEADALEAAITAYVMRFGGDDAMVESAMHRSPAIAPDGRDVLLALKRLRTSPIGKRATRLILDHCGLIMDADGQHHRKEVTWALELSQALKAQADGE</sequence>
<dbReference type="RefSeq" id="WP_145072235.1">
    <property type="nucleotide sequence ID" value="NZ_JACIIY010000005.1"/>
</dbReference>
<evidence type="ECO:0000259" key="1">
    <source>
        <dbReference type="Pfam" id="PF13280"/>
    </source>
</evidence>
<proteinExistence type="predicted"/>
<dbReference type="SUPFAM" id="SSF158682">
    <property type="entry name" value="TerB-like"/>
    <property type="match status" value="1"/>
</dbReference>
<protein>
    <recommendedName>
        <fullName evidence="1">WYL domain-containing protein</fullName>
    </recommendedName>
</protein>
<keyword evidence="3" id="KW-1185">Reference proteome</keyword>
<dbReference type="EMBL" id="VLKK01000003">
    <property type="protein sequence ID" value="TWH96029.1"/>
    <property type="molecule type" value="Genomic_DNA"/>
</dbReference>
<comment type="caution">
    <text evidence="2">The sequence shown here is derived from an EMBL/GenBank/DDBJ whole genome shotgun (WGS) entry which is preliminary data.</text>
</comment>
<evidence type="ECO:0000313" key="3">
    <source>
        <dbReference type="Proteomes" id="UP000316624"/>
    </source>
</evidence>
<reference evidence="2 3" key="1">
    <citation type="journal article" date="2015" name="Stand. Genomic Sci.">
        <title>Genomic Encyclopedia of Bacterial and Archaeal Type Strains, Phase III: the genomes of soil and plant-associated and newly described type strains.</title>
        <authorList>
            <person name="Whitman W.B."/>
            <person name="Woyke T."/>
            <person name="Klenk H.P."/>
            <person name="Zhou Y."/>
            <person name="Lilburn T.G."/>
            <person name="Beck B.J."/>
            <person name="De Vos P."/>
            <person name="Vandamme P."/>
            <person name="Eisen J.A."/>
            <person name="Garrity G."/>
            <person name="Hugenholtz P."/>
            <person name="Kyrpides N.C."/>
        </authorList>
    </citation>
    <scope>NUCLEOTIDE SEQUENCE [LARGE SCALE GENOMIC DNA]</scope>
    <source>
        <strain evidence="2 3">CGMCC 1.7748</strain>
    </source>
</reference>
<dbReference type="Proteomes" id="UP000316624">
    <property type="component" value="Unassembled WGS sequence"/>
</dbReference>
<dbReference type="InterPro" id="IPR026881">
    <property type="entry name" value="WYL_dom"/>
</dbReference>
<dbReference type="InterPro" id="IPR029024">
    <property type="entry name" value="TerB-like"/>
</dbReference>